<feature type="transmembrane region" description="Helical" evidence="1">
    <location>
        <begin position="12"/>
        <end position="34"/>
    </location>
</feature>
<organism evidence="3 4">
    <name type="scientific">Macrolepiota fuliginosa MF-IS2</name>
    <dbReference type="NCBI Taxonomy" id="1400762"/>
    <lineage>
        <taxon>Eukaryota</taxon>
        <taxon>Fungi</taxon>
        <taxon>Dikarya</taxon>
        <taxon>Basidiomycota</taxon>
        <taxon>Agaricomycotina</taxon>
        <taxon>Agaricomycetes</taxon>
        <taxon>Agaricomycetidae</taxon>
        <taxon>Agaricales</taxon>
        <taxon>Agaricineae</taxon>
        <taxon>Agaricaceae</taxon>
        <taxon>Macrolepiota</taxon>
    </lineage>
</organism>
<dbReference type="OrthoDB" id="3268841at2759"/>
<feature type="transmembrane region" description="Helical" evidence="1">
    <location>
        <begin position="204"/>
        <end position="226"/>
    </location>
</feature>
<sequence length="309" mass="34224">MTPEEFSLVQFLLGPWLVGCFLDVFLQGILFCQFSRYVSHHEGDKLGIKLAVFGLAILTTLKSVQSFALVWIQFIQHFADVNGAILLNYTAWWQTGNALMVATIGAYVQVYFCHRLYVVSGFWWVVAPVALILAFAYASICAATYYISLGAAAGPKIALWFAAHLSSVFAGDIAMSVTMAFFLIRTKREVLPQTVGIIQALIRLTFLTAAPAALCAMFNLIFSQVYSGDDKLISTAFNQILPKLYAMSMMWTLNARQGIREKNSRNYSSDYTSGGQRRAGVSAISFASLYPTESPLTIDCQTFTIEEHS</sequence>
<evidence type="ECO:0000259" key="2">
    <source>
        <dbReference type="Pfam" id="PF20152"/>
    </source>
</evidence>
<comment type="caution">
    <text evidence="3">The sequence shown here is derived from an EMBL/GenBank/DDBJ whole genome shotgun (WGS) entry which is preliminary data.</text>
</comment>
<dbReference type="PANTHER" id="PTHR40465">
    <property type="entry name" value="CHROMOSOME 1, WHOLE GENOME SHOTGUN SEQUENCE"/>
    <property type="match status" value="1"/>
</dbReference>
<keyword evidence="1" id="KW-0812">Transmembrane</keyword>
<dbReference type="PANTHER" id="PTHR40465:SF1">
    <property type="entry name" value="DUF6534 DOMAIN-CONTAINING PROTEIN"/>
    <property type="match status" value="1"/>
</dbReference>
<feature type="transmembrane region" description="Helical" evidence="1">
    <location>
        <begin position="46"/>
        <end position="72"/>
    </location>
</feature>
<name>A0A9P6C470_9AGAR</name>
<feature type="transmembrane region" description="Helical" evidence="1">
    <location>
        <begin position="122"/>
        <end position="147"/>
    </location>
</feature>
<reference evidence="3" key="1">
    <citation type="submission" date="2020-11" db="EMBL/GenBank/DDBJ databases">
        <authorList>
            <consortium name="DOE Joint Genome Institute"/>
            <person name="Ahrendt S."/>
            <person name="Riley R."/>
            <person name="Andreopoulos W."/>
            <person name="Labutti K."/>
            <person name="Pangilinan J."/>
            <person name="Ruiz-Duenas F.J."/>
            <person name="Barrasa J.M."/>
            <person name="Sanchez-Garcia M."/>
            <person name="Camarero S."/>
            <person name="Miyauchi S."/>
            <person name="Serrano A."/>
            <person name="Linde D."/>
            <person name="Babiker R."/>
            <person name="Drula E."/>
            <person name="Ayuso-Fernandez I."/>
            <person name="Pacheco R."/>
            <person name="Padilla G."/>
            <person name="Ferreira P."/>
            <person name="Barriuso J."/>
            <person name="Kellner H."/>
            <person name="Castanera R."/>
            <person name="Alfaro M."/>
            <person name="Ramirez L."/>
            <person name="Pisabarro A.G."/>
            <person name="Kuo A."/>
            <person name="Tritt A."/>
            <person name="Lipzen A."/>
            <person name="He G."/>
            <person name="Yan M."/>
            <person name="Ng V."/>
            <person name="Cullen D."/>
            <person name="Martin F."/>
            <person name="Rosso M.-N."/>
            <person name="Henrissat B."/>
            <person name="Hibbett D."/>
            <person name="Martinez A.T."/>
            <person name="Grigoriev I.V."/>
        </authorList>
    </citation>
    <scope>NUCLEOTIDE SEQUENCE</scope>
    <source>
        <strain evidence="3">MF-IS2</strain>
    </source>
</reference>
<keyword evidence="1" id="KW-1133">Transmembrane helix</keyword>
<keyword evidence="4" id="KW-1185">Reference proteome</keyword>
<gene>
    <name evidence="3" type="ORF">P691DRAFT_669404</name>
</gene>
<accession>A0A9P6C470</accession>
<keyword evidence="1" id="KW-0472">Membrane</keyword>
<protein>
    <recommendedName>
        <fullName evidence="2">DUF6534 domain-containing protein</fullName>
    </recommendedName>
</protein>
<evidence type="ECO:0000313" key="3">
    <source>
        <dbReference type="EMBL" id="KAF9448435.1"/>
    </source>
</evidence>
<evidence type="ECO:0000313" key="4">
    <source>
        <dbReference type="Proteomes" id="UP000807342"/>
    </source>
</evidence>
<dbReference type="InterPro" id="IPR045339">
    <property type="entry name" value="DUF6534"/>
</dbReference>
<feature type="transmembrane region" description="Helical" evidence="1">
    <location>
        <begin position="92"/>
        <end position="110"/>
    </location>
</feature>
<dbReference type="Pfam" id="PF20152">
    <property type="entry name" value="DUF6534"/>
    <property type="match status" value="1"/>
</dbReference>
<feature type="transmembrane region" description="Helical" evidence="1">
    <location>
        <begin position="159"/>
        <end position="184"/>
    </location>
</feature>
<proteinExistence type="predicted"/>
<dbReference type="AlphaFoldDB" id="A0A9P6C470"/>
<dbReference type="Proteomes" id="UP000807342">
    <property type="component" value="Unassembled WGS sequence"/>
</dbReference>
<dbReference type="EMBL" id="MU151161">
    <property type="protein sequence ID" value="KAF9448435.1"/>
    <property type="molecule type" value="Genomic_DNA"/>
</dbReference>
<evidence type="ECO:0000256" key="1">
    <source>
        <dbReference type="SAM" id="Phobius"/>
    </source>
</evidence>
<feature type="domain" description="DUF6534" evidence="2">
    <location>
        <begin position="170"/>
        <end position="257"/>
    </location>
</feature>
<feature type="transmembrane region" description="Helical" evidence="1">
    <location>
        <begin position="232"/>
        <end position="253"/>
    </location>
</feature>